<keyword evidence="2 6" id="KW-0274">FAD</keyword>
<keyword evidence="5 6" id="KW-0676">Redox-active center</keyword>
<dbReference type="EC" id="1.8.1.9" evidence="6"/>
<dbReference type="SUPFAM" id="SSF51905">
    <property type="entry name" value="FAD/NAD(P)-binding domain"/>
    <property type="match status" value="1"/>
</dbReference>
<dbReference type="Proteomes" id="UP000177574">
    <property type="component" value="Unassembled WGS sequence"/>
</dbReference>
<dbReference type="Gene3D" id="3.50.50.60">
    <property type="entry name" value="FAD/NAD(P)-binding domain"/>
    <property type="match status" value="2"/>
</dbReference>
<evidence type="ECO:0000313" key="9">
    <source>
        <dbReference type="EMBL" id="OGL89692.1"/>
    </source>
</evidence>
<dbReference type="InterPro" id="IPR023753">
    <property type="entry name" value="FAD/NAD-binding_dom"/>
</dbReference>
<keyword evidence="3 6" id="KW-0560">Oxidoreductase</keyword>
<gene>
    <name evidence="9" type="ORF">A3I45_02985</name>
</gene>
<dbReference type="GO" id="GO:0019430">
    <property type="term" value="P:removal of superoxide radicals"/>
    <property type="evidence" value="ECO:0007669"/>
    <property type="project" value="UniProtKB-UniRule"/>
</dbReference>
<feature type="non-terminal residue" evidence="9">
    <location>
        <position position="288"/>
    </location>
</feature>
<dbReference type="PRINTS" id="PR00469">
    <property type="entry name" value="PNDRDTASEII"/>
</dbReference>
<name>A0A1F7VGP3_9BACT</name>
<evidence type="ECO:0000256" key="7">
    <source>
        <dbReference type="RuleBase" id="RU003881"/>
    </source>
</evidence>
<comment type="similarity">
    <text evidence="6">Belongs to the class-II pyridine nucleotide-disulfide oxidoreductase family.</text>
</comment>
<keyword evidence="1 6" id="KW-0285">Flavoprotein</keyword>
<proteinExistence type="inferred from homology"/>
<keyword evidence="7" id="KW-0521">NADP</keyword>
<dbReference type="InterPro" id="IPR036188">
    <property type="entry name" value="FAD/NAD-bd_sf"/>
</dbReference>
<dbReference type="AlphaFoldDB" id="A0A1F7VGP3"/>
<dbReference type="PANTHER" id="PTHR48105">
    <property type="entry name" value="THIOREDOXIN REDUCTASE 1-RELATED-RELATED"/>
    <property type="match status" value="1"/>
</dbReference>
<dbReference type="GO" id="GO:0005737">
    <property type="term" value="C:cytoplasm"/>
    <property type="evidence" value="ECO:0007669"/>
    <property type="project" value="InterPro"/>
</dbReference>
<comment type="caution">
    <text evidence="9">The sequence shown here is derived from an EMBL/GenBank/DDBJ whole genome shotgun (WGS) entry which is preliminary data.</text>
</comment>
<dbReference type="PROSITE" id="PS00573">
    <property type="entry name" value="PYRIDINE_REDOX_2"/>
    <property type="match status" value="1"/>
</dbReference>
<comment type="subunit">
    <text evidence="6">Homodimer.</text>
</comment>
<dbReference type="InterPro" id="IPR050097">
    <property type="entry name" value="Ferredoxin-NADP_redctase_2"/>
</dbReference>
<dbReference type="InterPro" id="IPR008255">
    <property type="entry name" value="Pyr_nucl-diS_OxRdtase_2_AS"/>
</dbReference>
<evidence type="ECO:0000256" key="5">
    <source>
        <dbReference type="ARBA" id="ARBA00023284"/>
    </source>
</evidence>
<evidence type="ECO:0000256" key="3">
    <source>
        <dbReference type="ARBA" id="ARBA00023002"/>
    </source>
</evidence>
<evidence type="ECO:0000256" key="2">
    <source>
        <dbReference type="ARBA" id="ARBA00022827"/>
    </source>
</evidence>
<evidence type="ECO:0000256" key="4">
    <source>
        <dbReference type="ARBA" id="ARBA00023157"/>
    </source>
</evidence>
<evidence type="ECO:0000256" key="6">
    <source>
        <dbReference type="RuleBase" id="RU003880"/>
    </source>
</evidence>
<comment type="catalytic activity">
    <reaction evidence="6">
        <text>[thioredoxin]-dithiol + NADP(+) = [thioredoxin]-disulfide + NADPH + H(+)</text>
        <dbReference type="Rhea" id="RHEA:20345"/>
        <dbReference type="Rhea" id="RHEA-COMP:10698"/>
        <dbReference type="Rhea" id="RHEA-COMP:10700"/>
        <dbReference type="ChEBI" id="CHEBI:15378"/>
        <dbReference type="ChEBI" id="CHEBI:29950"/>
        <dbReference type="ChEBI" id="CHEBI:50058"/>
        <dbReference type="ChEBI" id="CHEBI:57783"/>
        <dbReference type="ChEBI" id="CHEBI:58349"/>
        <dbReference type="EC" id="1.8.1.9"/>
    </reaction>
</comment>
<evidence type="ECO:0000259" key="8">
    <source>
        <dbReference type="Pfam" id="PF07992"/>
    </source>
</evidence>
<accession>A0A1F7VGP3</accession>
<feature type="domain" description="FAD/NAD(P)-binding" evidence="8">
    <location>
        <begin position="3"/>
        <end position="286"/>
    </location>
</feature>
<organism evidence="9 10">
    <name type="scientific">Candidatus Uhrbacteria bacterium RIFCSPLOWO2_02_FULL_53_10</name>
    <dbReference type="NCBI Taxonomy" id="1802411"/>
    <lineage>
        <taxon>Bacteria</taxon>
        <taxon>Candidatus Uhriibacteriota</taxon>
    </lineage>
</organism>
<dbReference type="NCBIfam" id="TIGR01292">
    <property type="entry name" value="TRX_reduct"/>
    <property type="match status" value="1"/>
</dbReference>
<protein>
    <recommendedName>
        <fullName evidence="6">Thioredoxin reductase</fullName>
        <ecNumber evidence="6">1.8.1.9</ecNumber>
    </recommendedName>
</protein>
<keyword evidence="4" id="KW-1015">Disulfide bond</keyword>
<reference evidence="9 10" key="1">
    <citation type="journal article" date="2016" name="Nat. Commun.">
        <title>Thousands of microbial genomes shed light on interconnected biogeochemical processes in an aquifer system.</title>
        <authorList>
            <person name="Anantharaman K."/>
            <person name="Brown C.T."/>
            <person name="Hug L.A."/>
            <person name="Sharon I."/>
            <person name="Castelle C.J."/>
            <person name="Probst A.J."/>
            <person name="Thomas B.C."/>
            <person name="Singh A."/>
            <person name="Wilkins M.J."/>
            <person name="Karaoz U."/>
            <person name="Brodie E.L."/>
            <person name="Williams K.H."/>
            <person name="Hubbard S.S."/>
            <person name="Banfield J.F."/>
        </authorList>
    </citation>
    <scope>NUCLEOTIDE SEQUENCE [LARGE SCALE GENOMIC DNA]</scope>
</reference>
<dbReference type="EMBL" id="MGET01000027">
    <property type="protein sequence ID" value="OGL89692.1"/>
    <property type="molecule type" value="Genomic_DNA"/>
</dbReference>
<dbReference type="PRINTS" id="PR00368">
    <property type="entry name" value="FADPNR"/>
</dbReference>
<evidence type="ECO:0000313" key="10">
    <source>
        <dbReference type="Proteomes" id="UP000177574"/>
    </source>
</evidence>
<dbReference type="InterPro" id="IPR005982">
    <property type="entry name" value="Thioredox_Rdtase"/>
</dbReference>
<dbReference type="Pfam" id="PF07992">
    <property type="entry name" value="Pyr_redox_2"/>
    <property type="match status" value="1"/>
</dbReference>
<dbReference type="GO" id="GO:0004791">
    <property type="term" value="F:thioredoxin-disulfide reductase (NADPH) activity"/>
    <property type="evidence" value="ECO:0007669"/>
    <property type="project" value="UniProtKB-UniRule"/>
</dbReference>
<evidence type="ECO:0000256" key="1">
    <source>
        <dbReference type="ARBA" id="ARBA00022630"/>
    </source>
</evidence>
<sequence>MHNIVILGSGPAGFTAAIYAARADLKPLVIRGPQPGGQLTITSDVENWPGYEEGIMGPELMAQMEKQAARFGTEYKEGWVTDADVASDPKVLTLQGGETIETRALIIATGASAVWLNVPGEQELQGKGVSACATCDGFFFRDKKVVVVGGGDGAMEEATFLTKFASEVVVVHRRGELRASKAMQQKAFANKKILFEWNADIQEVLGREVGRVTGVHIRNNQTNEEKNIACDGYFAAIGHKPNTGLFKGKLPMDEKGYLILSEPFTTKTIVPGVFVAGDAADHMYRQAV</sequence>
<comment type="cofactor">
    <cofactor evidence="7">
        <name>FAD</name>
        <dbReference type="ChEBI" id="CHEBI:57692"/>
    </cofactor>
    <text evidence="7">Binds 1 FAD per subunit.</text>
</comment>